<keyword evidence="2" id="KW-1185">Reference proteome</keyword>
<comment type="caution">
    <text evidence="1">The sequence shown here is derived from an EMBL/GenBank/DDBJ whole genome shotgun (WGS) entry which is preliminary data.</text>
</comment>
<protein>
    <submittedName>
        <fullName evidence="1">Uncharacterized protein</fullName>
    </submittedName>
</protein>
<dbReference type="AlphaFoldDB" id="A0A8J3PH91"/>
<organism evidence="1 2">
    <name type="scientific">Catellatospora methionotrophica</name>
    <dbReference type="NCBI Taxonomy" id="121620"/>
    <lineage>
        <taxon>Bacteria</taxon>
        <taxon>Bacillati</taxon>
        <taxon>Actinomycetota</taxon>
        <taxon>Actinomycetes</taxon>
        <taxon>Micromonosporales</taxon>
        <taxon>Micromonosporaceae</taxon>
        <taxon>Catellatospora</taxon>
    </lineage>
</organism>
<dbReference type="InterPro" id="IPR036388">
    <property type="entry name" value="WH-like_DNA-bd_sf"/>
</dbReference>
<accession>A0A8J3PH91</accession>
<evidence type="ECO:0000313" key="2">
    <source>
        <dbReference type="Proteomes" id="UP000660339"/>
    </source>
</evidence>
<evidence type="ECO:0000313" key="1">
    <source>
        <dbReference type="EMBL" id="GIG15116.1"/>
    </source>
</evidence>
<proteinExistence type="predicted"/>
<gene>
    <name evidence="1" type="ORF">Cme02nite_34480</name>
</gene>
<reference evidence="1" key="1">
    <citation type="submission" date="2021-01" db="EMBL/GenBank/DDBJ databases">
        <title>Whole genome shotgun sequence of Catellatospora methionotrophica NBRC 14553.</title>
        <authorList>
            <person name="Komaki H."/>
            <person name="Tamura T."/>
        </authorList>
    </citation>
    <scope>NUCLEOTIDE SEQUENCE</scope>
    <source>
        <strain evidence="1">NBRC 14553</strain>
    </source>
</reference>
<dbReference type="Gene3D" id="1.10.10.10">
    <property type="entry name" value="Winged helix-like DNA-binding domain superfamily/Winged helix DNA-binding domain"/>
    <property type="match status" value="1"/>
</dbReference>
<dbReference type="SUPFAM" id="SSF46785">
    <property type="entry name" value="Winged helix' DNA-binding domain"/>
    <property type="match status" value="1"/>
</dbReference>
<dbReference type="InterPro" id="IPR036390">
    <property type="entry name" value="WH_DNA-bd_sf"/>
</dbReference>
<dbReference type="Proteomes" id="UP000660339">
    <property type="component" value="Unassembled WGS sequence"/>
</dbReference>
<dbReference type="EMBL" id="BONJ01000019">
    <property type="protein sequence ID" value="GIG15116.1"/>
    <property type="molecule type" value="Genomic_DNA"/>
</dbReference>
<dbReference type="RefSeq" id="WP_166379428.1">
    <property type="nucleotide sequence ID" value="NZ_BAAATT010000005.1"/>
</dbReference>
<name>A0A8J3PH91_9ACTN</name>
<sequence>MALSLEDVLLIMLHARPTTAFDLHARHQQTFGHQGAVGLGRVLAAVNRLRRTGHLVEDRAAAASTRTANRTLLTLTEAGRRRQRTRLVTVEPAATPDEIVAQGLLALEAAEPADFDEFTHRALALLRLRQGERAAVPPSAIEAARVSFDQEVLRALVVWLHQLPAQRTALQRHPA</sequence>